<gene>
    <name evidence="1" type="ORF">SDC9_60539</name>
</gene>
<dbReference type="AlphaFoldDB" id="A0A644XDK6"/>
<sequence length="261" mass="29565">MSWIKNDDIRKFAEKLISCAPEYFWTVPSSSTGKYHAEYALGPGGLVRHSIACVMIAHELLGLDMYGKFTQEEKDMMLTALMAHDFFKHGLEERAGKFTVAEHPTVCANYIKSNEELCAMLPEEQIDFICGCIASHMGQYNTDYKTKKEILPKPKTAAQKFTHQCDIIASRRYLIFDFGDNYYNPESEKPPIEVEPQVDELTPLLSDIVTICKSKIDAGVNRNTVYQVIKENNNGNRNPNSISDIEVAKTVKRKLEELNVA</sequence>
<name>A0A644XDK6_9ZZZZ</name>
<dbReference type="EMBL" id="VSSQ01002237">
    <property type="protein sequence ID" value="MPM14179.1"/>
    <property type="molecule type" value="Genomic_DNA"/>
</dbReference>
<dbReference type="SUPFAM" id="SSF109604">
    <property type="entry name" value="HD-domain/PDEase-like"/>
    <property type="match status" value="1"/>
</dbReference>
<protein>
    <recommendedName>
        <fullName evidence="2">HD domain-containing protein</fullName>
    </recommendedName>
</protein>
<evidence type="ECO:0000313" key="1">
    <source>
        <dbReference type="EMBL" id="MPM14179.1"/>
    </source>
</evidence>
<accession>A0A644XDK6</accession>
<reference evidence="1" key="1">
    <citation type="submission" date="2019-08" db="EMBL/GenBank/DDBJ databases">
        <authorList>
            <person name="Kucharzyk K."/>
            <person name="Murdoch R.W."/>
            <person name="Higgins S."/>
            <person name="Loffler F."/>
        </authorList>
    </citation>
    <scope>NUCLEOTIDE SEQUENCE</scope>
</reference>
<evidence type="ECO:0008006" key="2">
    <source>
        <dbReference type="Google" id="ProtNLM"/>
    </source>
</evidence>
<comment type="caution">
    <text evidence="1">The sequence shown here is derived from an EMBL/GenBank/DDBJ whole genome shotgun (WGS) entry which is preliminary data.</text>
</comment>
<proteinExistence type="predicted"/>
<organism evidence="1">
    <name type="scientific">bioreactor metagenome</name>
    <dbReference type="NCBI Taxonomy" id="1076179"/>
    <lineage>
        <taxon>unclassified sequences</taxon>
        <taxon>metagenomes</taxon>
        <taxon>ecological metagenomes</taxon>
    </lineage>
</organism>